<proteinExistence type="predicted"/>
<dbReference type="GO" id="GO:0003677">
    <property type="term" value="F:DNA binding"/>
    <property type="evidence" value="ECO:0007669"/>
    <property type="project" value="UniProtKB-KW"/>
</dbReference>
<dbReference type="Proteomes" id="UP000800097">
    <property type="component" value="Unassembled WGS sequence"/>
</dbReference>
<dbReference type="RefSeq" id="XP_033654182.1">
    <property type="nucleotide sequence ID" value="XM_033798264.1"/>
</dbReference>
<feature type="domain" description="Zn(2)-C6 fungal-type" evidence="7">
    <location>
        <begin position="25"/>
        <end position="55"/>
    </location>
</feature>
<dbReference type="Gene3D" id="4.10.240.10">
    <property type="entry name" value="Zn(2)-C6 fungal-type DNA-binding domain"/>
    <property type="match status" value="1"/>
</dbReference>
<dbReference type="PANTHER" id="PTHR31069">
    <property type="entry name" value="OLEATE-ACTIVATED TRANSCRIPTION FACTOR 1-RELATED"/>
    <property type="match status" value="1"/>
</dbReference>
<evidence type="ECO:0000313" key="9">
    <source>
        <dbReference type="Proteomes" id="UP000800097"/>
    </source>
</evidence>
<gene>
    <name evidence="8" type="ORF">EI97DRAFT_432887</name>
</gene>
<feature type="compositionally biased region" description="Pro residues" evidence="6">
    <location>
        <begin position="183"/>
        <end position="192"/>
    </location>
</feature>
<organism evidence="8 9">
    <name type="scientific">Westerdykella ornata</name>
    <dbReference type="NCBI Taxonomy" id="318751"/>
    <lineage>
        <taxon>Eukaryota</taxon>
        <taxon>Fungi</taxon>
        <taxon>Dikarya</taxon>
        <taxon>Ascomycota</taxon>
        <taxon>Pezizomycotina</taxon>
        <taxon>Dothideomycetes</taxon>
        <taxon>Pleosporomycetidae</taxon>
        <taxon>Pleosporales</taxon>
        <taxon>Sporormiaceae</taxon>
        <taxon>Westerdykella</taxon>
    </lineage>
</organism>
<dbReference type="PANTHER" id="PTHR31069:SF31">
    <property type="entry name" value="MONODICTYPHENONE CLUSTER TRANSCRIPTION FACTOR-RELATED"/>
    <property type="match status" value="1"/>
</dbReference>
<feature type="region of interest" description="Disordered" evidence="6">
    <location>
        <begin position="181"/>
        <end position="219"/>
    </location>
</feature>
<protein>
    <recommendedName>
        <fullName evidence="7">Zn(2)-C6 fungal-type domain-containing protein</fullName>
    </recommendedName>
</protein>
<evidence type="ECO:0000256" key="4">
    <source>
        <dbReference type="ARBA" id="ARBA00023163"/>
    </source>
</evidence>
<keyword evidence="3" id="KW-0238">DNA-binding</keyword>
<accession>A0A6A6JKK3</accession>
<keyword evidence="2" id="KW-0805">Transcription regulation</keyword>
<keyword evidence="5" id="KW-0539">Nucleus</keyword>
<dbReference type="GO" id="GO:0008270">
    <property type="term" value="F:zinc ion binding"/>
    <property type="evidence" value="ECO:0007669"/>
    <property type="project" value="InterPro"/>
</dbReference>
<dbReference type="EMBL" id="ML986492">
    <property type="protein sequence ID" value="KAF2276643.1"/>
    <property type="molecule type" value="Genomic_DNA"/>
</dbReference>
<dbReference type="PROSITE" id="PS00463">
    <property type="entry name" value="ZN2_CY6_FUNGAL_1"/>
    <property type="match status" value="1"/>
</dbReference>
<dbReference type="OrthoDB" id="2328572at2759"/>
<feature type="compositionally biased region" description="Polar residues" evidence="6">
    <location>
        <begin position="202"/>
        <end position="219"/>
    </location>
</feature>
<feature type="compositionally biased region" description="Polar residues" evidence="6">
    <location>
        <begin position="119"/>
        <end position="131"/>
    </location>
</feature>
<evidence type="ECO:0000256" key="2">
    <source>
        <dbReference type="ARBA" id="ARBA00023015"/>
    </source>
</evidence>
<evidence type="ECO:0000256" key="1">
    <source>
        <dbReference type="ARBA" id="ARBA00022723"/>
    </source>
</evidence>
<keyword evidence="1" id="KW-0479">Metal-binding</keyword>
<evidence type="ECO:0000256" key="3">
    <source>
        <dbReference type="ARBA" id="ARBA00023125"/>
    </source>
</evidence>
<evidence type="ECO:0000256" key="6">
    <source>
        <dbReference type="SAM" id="MobiDB-lite"/>
    </source>
</evidence>
<dbReference type="InterPro" id="IPR036864">
    <property type="entry name" value="Zn2-C6_fun-type_DNA-bd_sf"/>
</dbReference>
<dbReference type="SUPFAM" id="SSF57701">
    <property type="entry name" value="Zn2/Cys6 DNA-binding domain"/>
    <property type="match status" value="1"/>
</dbReference>
<dbReference type="CDD" id="cd00067">
    <property type="entry name" value="GAL4"/>
    <property type="match status" value="1"/>
</dbReference>
<dbReference type="PROSITE" id="PS50048">
    <property type="entry name" value="ZN2_CY6_FUNGAL_2"/>
    <property type="match status" value="1"/>
</dbReference>
<evidence type="ECO:0000259" key="7">
    <source>
        <dbReference type="PROSITE" id="PS50048"/>
    </source>
</evidence>
<reference evidence="8" key="1">
    <citation type="journal article" date="2020" name="Stud. Mycol.">
        <title>101 Dothideomycetes genomes: a test case for predicting lifestyles and emergence of pathogens.</title>
        <authorList>
            <person name="Haridas S."/>
            <person name="Albert R."/>
            <person name="Binder M."/>
            <person name="Bloem J."/>
            <person name="Labutti K."/>
            <person name="Salamov A."/>
            <person name="Andreopoulos B."/>
            <person name="Baker S."/>
            <person name="Barry K."/>
            <person name="Bills G."/>
            <person name="Bluhm B."/>
            <person name="Cannon C."/>
            <person name="Castanera R."/>
            <person name="Culley D."/>
            <person name="Daum C."/>
            <person name="Ezra D."/>
            <person name="Gonzalez J."/>
            <person name="Henrissat B."/>
            <person name="Kuo A."/>
            <person name="Liang C."/>
            <person name="Lipzen A."/>
            <person name="Lutzoni F."/>
            <person name="Magnuson J."/>
            <person name="Mondo S."/>
            <person name="Nolan M."/>
            <person name="Ohm R."/>
            <person name="Pangilinan J."/>
            <person name="Park H.-J."/>
            <person name="Ramirez L."/>
            <person name="Alfaro M."/>
            <person name="Sun H."/>
            <person name="Tritt A."/>
            <person name="Yoshinaga Y."/>
            <person name="Zwiers L.-H."/>
            <person name="Turgeon B."/>
            <person name="Goodwin S."/>
            <person name="Spatafora J."/>
            <person name="Crous P."/>
            <person name="Grigoriev I."/>
        </authorList>
    </citation>
    <scope>NUCLEOTIDE SEQUENCE</scope>
    <source>
        <strain evidence="8">CBS 379.55</strain>
    </source>
</reference>
<evidence type="ECO:0000313" key="8">
    <source>
        <dbReference type="EMBL" id="KAF2276643.1"/>
    </source>
</evidence>
<dbReference type="InterPro" id="IPR001138">
    <property type="entry name" value="Zn2Cys6_DnaBD"/>
</dbReference>
<dbReference type="GeneID" id="54551439"/>
<dbReference type="InterPro" id="IPR050675">
    <property type="entry name" value="OAF3"/>
</dbReference>
<dbReference type="GO" id="GO:0000981">
    <property type="term" value="F:DNA-binding transcription factor activity, RNA polymerase II-specific"/>
    <property type="evidence" value="ECO:0007669"/>
    <property type="project" value="InterPro"/>
</dbReference>
<name>A0A6A6JKK3_WESOR</name>
<dbReference type="AlphaFoldDB" id="A0A6A6JKK3"/>
<keyword evidence="4" id="KW-0804">Transcription</keyword>
<sequence>MLPTPISPSSLPRSGSSRPIKLRTACNQCCAAKVKCSGERTGCERCRNGRLQCIYLESRVGRVPGIRAKKRRLPEEGNGADQRAQYIAQPAPELASRPVPSITSNESTYRDDESESMGRWTTGSSLGTGESHQTDFLEESPMRNGPADMGRQVSNSTSDIMTSMTDDFMLPAIDFNLDHLLQPFPPSPPLSQPAPDRDRQQNPRVQSQSARPSKNPSDSQFVIDCTQIISDLENYIVADLKSFKIVLGLIKRALEKLTQLSDIQKGSRNMRCIILLTAIMYQIVELLEVCQTMVSEETDRHCVSSFSIRPSGLLLPGLGLGDFGIDAEEQKAWRSQMVLKEVRQASEVLRSMKTLAGMGSKPTSQSGTPQGRSREQCFVDLELRLTELAGRIARRG</sequence>
<feature type="region of interest" description="Disordered" evidence="6">
    <location>
        <begin position="90"/>
        <end position="152"/>
    </location>
</feature>
<evidence type="ECO:0000256" key="5">
    <source>
        <dbReference type="ARBA" id="ARBA00023242"/>
    </source>
</evidence>
<keyword evidence="9" id="KW-1185">Reference proteome</keyword>